<dbReference type="RefSeq" id="WP_076725370.1">
    <property type="nucleotide sequence ID" value="NZ_JABWTC010000003.1"/>
</dbReference>
<dbReference type="EMBL" id="MSCW01000008">
    <property type="protein sequence ID" value="ONF42903.1"/>
    <property type="molecule type" value="Genomic_DNA"/>
</dbReference>
<protein>
    <submittedName>
        <fullName evidence="5">Flavin reductase</fullName>
    </submittedName>
</protein>
<evidence type="ECO:0000259" key="4">
    <source>
        <dbReference type="SMART" id="SM00903"/>
    </source>
</evidence>
<dbReference type="STRING" id="135739.BTO32_14595"/>
<sequence length="183" mass="20128">MEKLPLAKAFLLIEPGPVLWVTTRGADGRNNLMTATWHMVMAFGEAPRFALLTGPWNYSCQALLETRECVLAIPTVDLAHTVVDVGMCSGQETDKFERFGLTPRAAEQVTAPLVAECLGNIECRVVEHIARHDLFILDGVQAWHDPGRSERRTLHAVGDGRFVVDGETLDLRARMAAKIPPGV</sequence>
<dbReference type="Pfam" id="PF01613">
    <property type="entry name" value="Flavin_Reduct"/>
    <property type="match status" value="1"/>
</dbReference>
<dbReference type="InterPro" id="IPR012349">
    <property type="entry name" value="Split_barrel_FMN-bd"/>
</dbReference>
<accession>A0A1V2DQI6</accession>
<reference evidence="5 6" key="1">
    <citation type="submission" date="2016-12" db="EMBL/GenBank/DDBJ databases">
        <title>Marinobacter lutaoensis whole genome sequencing.</title>
        <authorList>
            <person name="Verma A."/>
            <person name="Krishnamurthi S."/>
        </authorList>
    </citation>
    <scope>NUCLEOTIDE SEQUENCE [LARGE SCALE GENOMIC DNA]</scope>
    <source>
        <strain evidence="5 6">T5054</strain>
    </source>
</reference>
<dbReference type="PANTHER" id="PTHR43567">
    <property type="entry name" value="FLAVOREDOXIN-RELATED-RELATED"/>
    <property type="match status" value="1"/>
</dbReference>
<evidence type="ECO:0000313" key="6">
    <source>
        <dbReference type="Proteomes" id="UP000189339"/>
    </source>
</evidence>
<feature type="domain" description="Flavin reductase like" evidence="4">
    <location>
        <begin position="11"/>
        <end position="164"/>
    </location>
</feature>
<dbReference type="Gene3D" id="2.30.110.10">
    <property type="entry name" value="Electron Transport, Fmn-binding Protein, Chain A"/>
    <property type="match status" value="1"/>
</dbReference>
<comment type="caution">
    <text evidence="5">The sequence shown here is derived from an EMBL/GenBank/DDBJ whole genome shotgun (WGS) entry which is preliminary data.</text>
</comment>
<name>A0A1V2DQI6_9GAMM</name>
<gene>
    <name evidence="5" type="ORF">BTO32_14595</name>
</gene>
<comment type="similarity">
    <text evidence="3">Belongs to the flavoredoxin family.</text>
</comment>
<evidence type="ECO:0000256" key="2">
    <source>
        <dbReference type="ARBA" id="ARBA00022630"/>
    </source>
</evidence>
<dbReference type="GO" id="GO:0016646">
    <property type="term" value="F:oxidoreductase activity, acting on the CH-NH group of donors, NAD or NADP as acceptor"/>
    <property type="evidence" value="ECO:0007669"/>
    <property type="project" value="UniProtKB-ARBA"/>
</dbReference>
<dbReference type="InterPro" id="IPR052174">
    <property type="entry name" value="Flavoredoxin"/>
</dbReference>
<dbReference type="SMART" id="SM00903">
    <property type="entry name" value="Flavin_Reduct"/>
    <property type="match status" value="1"/>
</dbReference>
<dbReference type="AlphaFoldDB" id="A0A1V2DQI6"/>
<dbReference type="OrthoDB" id="9792436at2"/>
<evidence type="ECO:0000256" key="1">
    <source>
        <dbReference type="ARBA" id="ARBA00001917"/>
    </source>
</evidence>
<dbReference type="InterPro" id="IPR002563">
    <property type="entry name" value="Flavin_Rdtase-like_dom"/>
</dbReference>
<comment type="cofactor">
    <cofactor evidence="1">
        <name>FMN</name>
        <dbReference type="ChEBI" id="CHEBI:58210"/>
    </cofactor>
</comment>
<organism evidence="5 6">
    <name type="scientific">Marinobacter lutaoensis</name>
    <dbReference type="NCBI Taxonomy" id="135739"/>
    <lineage>
        <taxon>Bacteria</taxon>
        <taxon>Pseudomonadati</taxon>
        <taxon>Pseudomonadota</taxon>
        <taxon>Gammaproteobacteria</taxon>
        <taxon>Pseudomonadales</taxon>
        <taxon>Marinobacteraceae</taxon>
        <taxon>Marinobacter</taxon>
    </lineage>
</organism>
<evidence type="ECO:0000256" key="3">
    <source>
        <dbReference type="ARBA" id="ARBA00038054"/>
    </source>
</evidence>
<dbReference type="Proteomes" id="UP000189339">
    <property type="component" value="Unassembled WGS sequence"/>
</dbReference>
<dbReference type="SUPFAM" id="SSF50475">
    <property type="entry name" value="FMN-binding split barrel"/>
    <property type="match status" value="1"/>
</dbReference>
<proteinExistence type="inferred from homology"/>
<keyword evidence="6" id="KW-1185">Reference proteome</keyword>
<dbReference type="GO" id="GO:0010181">
    <property type="term" value="F:FMN binding"/>
    <property type="evidence" value="ECO:0007669"/>
    <property type="project" value="InterPro"/>
</dbReference>
<keyword evidence="2" id="KW-0285">Flavoprotein</keyword>
<dbReference type="PANTHER" id="PTHR43567:SF1">
    <property type="entry name" value="FLAVOREDOXIN"/>
    <property type="match status" value="1"/>
</dbReference>
<evidence type="ECO:0000313" key="5">
    <source>
        <dbReference type="EMBL" id="ONF42903.1"/>
    </source>
</evidence>